<dbReference type="Pfam" id="PF00498">
    <property type="entry name" value="FHA"/>
    <property type="match status" value="1"/>
</dbReference>
<evidence type="ECO:0000259" key="2">
    <source>
        <dbReference type="PROSITE" id="PS50006"/>
    </source>
</evidence>
<dbReference type="Proteomes" id="UP000253345">
    <property type="component" value="Unassembled WGS sequence"/>
</dbReference>
<dbReference type="Pfam" id="PF20232">
    <property type="entry name" value="T6SS_FHA_C"/>
    <property type="match status" value="1"/>
</dbReference>
<feature type="compositionally biased region" description="Pro residues" evidence="1">
    <location>
        <begin position="267"/>
        <end position="281"/>
    </location>
</feature>
<feature type="region of interest" description="Disordered" evidence="1">
    <location>
        <begin position="106"/>
        <end position="281"/>
    </location>
</feature>
<feature type="domain" description="FHA" evidence="2">
    <location>
        <begin position="26"/>
        <end position="76"/>
    </location>
</feature>
<dbReference type="InterPro" id="IPR017735">
    <property type="entry name" value="T6SS_FHA"/>
</dbReference>
<name>A0A368ZDQ4_9RHOB</name>
<proteinExistence type="predicted"/>
<dbReference type="InterPro" id="IPR000253">
    <property type="entry name" value="FHA_dom"/>
</dbReference>
<dbReference type="AlphaFoldDB" id="A0A368ZDQ4"/>
<dbReference type="NCBIfam" id="TIGR03354">
    <property type="entry name" value="VI_FHA"/>
    <property type="match status" value="1"/>
</dbReference>
<evidence type="ECO:0000256" key="1">
    <source>
        <dbReference type="SAM" id="MobiDB-lite"/>
    </source>
</evidence>
<evidence type="ECO:0000313" key="4">
    <source>
        <dbReference type="Proteomes" id="UP000253345"/>
    </source>
</evidence>
<organism evidence="3 4">
    <name type="scientific">Paracoccus lutimaris</name>
    <dbReference type="NCBI Taxonomy" id="1490030"/>
    <lineage>
        <taxon>Bacteria</taxon>
        <taxon>Pseudomonadati</taxon>
        <taxon>Pseudomonadota</taxon>
        <taxon>Alphaproteobacteria</taxon>
        <taxon>Rhodobacterales</taxon>
        <taxon>Paracoccaceae</taxon>
        <taxon>Paracoccus</taxon>
    </lineage>
</organism>
<dbReference type="SUPFAM" id="SSF49879">
    <property type="entry name" value="SMAD/FHA domain"/>
    <property type="match status" value="1"/>
</dbReference>
<reference evidence="3 4" key="1">
    <citation type="submission" date="2018-07" db="EMBL/GenBank/DDBJ databases">
        <title>Genomic Encyclopedia of Type Strains, Phase III (KMG-III): the genomes of soil and plant-associated and newly described type strains.</title>
        <authorList>
            <person name="Whitman W."/>
        </authorList>
    </citation>
    <scope>NUCLEOTIDE SEQUENCE [LARGE SCALE GENOMIC DNA]</scope>
    <source>
        <strain evidence="3 4">CECT 8525</strain>
    </source>
</reference>
<feature type="compositionally biased region" description="Basic and acidic residues" evidence="1">
    <location>
        <begin position="159"/>
        <end position="176"/>
    </location>
</feature>
<dbReference type="OrthoDB" id="273564at2"/>
<comment type="caution">
    <text evidence="3">The sequence shown here is derived from an EMBL/GenBank/DDBJ whole genome shotgun (WGS) entry which is preliminary data.</text>
</comment>
<dbReference type="EMBL" id="QPJL01000001">
    <property type="protein sequence ID" value="RCW88614.1"/>
    <property type="molecule type" value="Genomic_DNA"/>
</dbReference>
<gene>
    <name evidence="3" type="ORF">DFP89_10146</name>
</gene>
<evidence type="ECO:0000313" key="3">
    <source>
        <dbReference type="EMBL" id="RCW88614.1"/>
    </source>
</evidence>
<protein>
    <submittedName>
        <fullName evidence="3">FHA domain protein</fullName>
    </submittedName>
</protein>
<keyword evidence="4" id="KW-1185">Reference proteome</keyword>
<dbReference type="CDD" id="cd00060">
    <property type="entry name" value="FHA"/>
    <property type="match status" value="1"/>
</dbReference>
<dbReference type="InterPro" id="IPR008984">
    <property type="entry name" value="SMAD_FHA_dom_sf"/>
</dbReference>
<dbReference type="Gene3D" id="2.60.200.20">
    <property type="match status" value="1"/>
</dbReference>
<dbReference type="RefSeq" id="WP_114347374.1">
    <property type="nucleotide sequence ID" value="NZ_QPJL01000001.1"/>
</dbReference>
<feature type="compositionally biased region" description="Pro residues" evidence="1">
    <location>
        <begin position="110"/>
        <end position="122"/>
    </location>
</feature>
<dbReference type="PROSITE" id="PS50006">
    <property type="entry name" value="FHA_DOMAIN"/>
    <property type="match status" value="1"/>
</dbReference>
<accession>A0A368ZDQ4</accession>
<dbReference type="SMART" id="SM00240">
    <property type="entry name" value="FHA"/>
    <property type="match status" value="1"/>
</dbReference>
<dbReference type="InterPro" id="IPR046883">
    <property type="entry name" value="T6SS_FHA_C"/>
</dbReference>
<sequence>MSLRLVIESAPHTQAVTERVFDGGRLVIGRSDEADWTLNDPDMFISRQHCILTEKDGRVLAMDASSGGLFIDNAAHPVGASNAVPIEPGMRLRMGDFVLRVEAVSGPAAGPGPAPRPAPGPAPGRMSFEFGRDADEPPPPEPVERPKDLPDPFGLASSDRSRERRREPAHQPRPLDQDDPFGLDLRKAFAGPGDTPPAAEPAARSGAGGRSNYFGDSAAPLPPGDDPARDRAPAAMPGAKPDLFAGWSQPLATQPPETAPEPEPEPQPEATPEPAPAPRTEPPLAAVVKAEPQRPPLVPDPAPPAPGAEPAAADSDLYAALLRGMGLEPSQFDGDPVQQAERIGRSTRLLVEGVMLLLRSRAEAKQKARVAQTIIASANVNPLKFLASPEDVLASFMEPQRRGYLAADDAVNEAFRDLADHHLRTWTALQAALRRMIDRFDPDEIEKAMENVGLLESLIAGGRSAKLWRLYQERYREIARAAEDRFLGEVGADFRDAYENERRRRDDQSNS</sequence>